<organism evidence="1 2">
    <name type="scientific">Smallanthus sonchifolius</name>
    <dbReference type="NCBI Taxonomy" id="185202"/>
    <lineage>
        <taxon>Eukaryota</taxon>
        <taxon>Viridiplantae</taxon>
        <taxon>Streptophyta</taxon>
        <taxon>Embryophyta</taxon>
        <taxon>Tracheophyta</taxon>
        <taxon>Spermatophyta</taxon>
        <taxon>Magnoliopsida</taxon>
        <taxon>eudicotyledons</taxon>
        <taxon>Gunneridae</taxon>
        <taxon>Pentapetalae</taxon>
        <taxon>asterids</taxon>
        <taxon>campanulids</taxon>
        <taxon>Asterales</taxon>
        <taxon>Asteraceae</taxon>
        <taxon>Asteroideae</taxon>
        <taxon>Heliantheae alliance</taxon>
        <taxon>Millerieae</taxon>
        <taxon>Smallanthus</taxon>
    </lineage>
</organism>
<protein>
    <submittedName>
        <fullName evidence="1">Uncharacterized protein</fullName>
    </submittedName>
</protein>
<gene>
    <name evidence="1" type="ORF">L1987_65905</name>
</gene>
<sequence length="70" mass="8208">MVSFKTFIDSLRLFFNTCLPFPAVILLFCSSPPIFTARYLTEEEEMGLAFFPNTHLRRHRYRCCRLAPAC</sequence>
<evidence type="ECO:0000313" key="2">
    <source>
        <dbReference type="Proteomes" id="UP001056120"/>
    </source>
</evidence>
<comment type="caution">
    <text evidence="1">The sequence shown here is derived from an EMBL/GenBank/DDBJ whole genome shotgun (WGS) entry which is preliminary data.</text>
</comment>
<dbReference type="EMBL" id="CM042039">
    <property type="protein sequence ID" value="KAI3726108.1"/>
    <property type="molecule type" value="Genomic_DNA"/>
</dbReference>
<evidence type="ECO:0000313" key="1">
    <source>
        <dbReference type="EMBL" id="KAI3726108.1"/>
    </source>
</evidence>
<proteinExistence type="predicted"/>
<dbReference type="Proteomes" id="UP001056120">
    <property type="component" value="Linkage Group LG22"/>
</dbReference>
<accession>A0ACB9BVW2</accession>
<reference evidence="1 2" key="2">
    <citation type="journal article" date="2022" name="Mol. Ecol. Resour.">
        <title>The genomes of chicory, endive, great burdock and yacon provide insights into Asteraceae paleo-polyploidization history and plant inulin production.</title>
        <authorList>
            <person name="Fan W."/>
            <person name="Wang S."/>
            <person name="Wang H."/>
            <person name="Wang A."/>
            <person name="Jiang F."/>
            <person name="Liu H."/>
            <person name="Zhao H."/>
            <person name="Xu D."/>
            <person name="Zhang Y."/>
        </authorList>
    </citation>
    <scope>NUCLEOTIDE SEQUENCE [LARGE SCALE GENOMIC DNA]</scope>
    <source>
        <strain evidence="2">cv. Yunnan</strain>
        <tissue evidence="1">Leaves</tissue>
    </source>
</reference>
<name>A0ACB9BVW2_9ASTR</name>
<keyword evidence="2" id="KW-1185">Reference proteome</keyword>
<reference evidence="2" key="1">
    <citation type="journal article" date="2022" name="Mol. Ecol. Resour.">
        <title>The genomes of chicory, endive, great burdock and yacon provide insights into Asteraceae palaeo-polyploidization history and plant inulin production.</title>
        <authorList>
            <person name="Fan W."/>
            <person name="Wang S."/>
            <person name="Wang H."/>
            <person name="Wang A."/>
            <person name="Jiang F."/>
            <person name="Liu H."/>
            <person name="Zhao H."/>
            <person name="Xu D."/>
            <person name="Zhang Y."/>
        </authorList>
    </citation>
    <scope>NUCLEOTIDE SEQUENCE [LARGE SCALE GENOMIC DNA]</scope>
    <source>
        <strain evidence="2">cv. Yunnan</strain>
    </source>
</reference>